<dbReference type="RefSeq" id="XP_014150774.1">
    <property type="nucleotide sequence ID" value="XM_014295299.1"/>
</dbReference>
<sequence length="106" mass="12090">VNFAYINGVLRHTIANQYEVIRSRLSSAARAEATSCTSVFFLSARNVTWLAAHALYKVFHKKQKKYDVILQMAQGLMESSYDAPRDALFQRVVSSENTHVFADVRY</sequence>
<evidence type="ECO:0000313" key="2">
    <source>
        <dbReference type="Proteomes" id="UP000054560"/>
    </source>
</evidence>
<dbReference type="GeneID" id="25911157"/>
<protein>
    <submittedName>
        <fullName evidence="1">Uncharacterized protein</fullName>
    </submittedName>
</protein>
<accession>A0A0L0FJB1</accession>
<name>A0A0L0FJB1_9EUKA</name>
<feature type="non-terminal residue" evidence="1">
    <location>
        <position position="1"/>
    </location>
</feature>
<reference evidence="1 2" key="1">
    <citation type="submission" date="2011-02" db="EMBL/GenBank/DDBJ databases">
        <title>The Genome Sequence of Sphaeroforma arctica JP610.</title>
        <authorList>
            <consortium name="The Broad Institute Genome Sequencing Platform"/>
            <person name="Russ C."/>
            <person name="Cuomo C."/>
            <person name="Young S.K."/>
            <person name="Zeng Q."/>
            <person name="Gargeya S."/>
            <person name="Alvarado L."/>
            <person name="Berlin A."/>
            <person name="Chapman S.B."/>
            <person name="Chen Z."/>
            <person name="Freedman E."/>
            <person name="Gellesch M."/>
            <person name="Goldberg J."/>
            <person name="Griggs A."/>
            <person name="Gujja S."/>
            <person name="Heilman E."/>
            <person name="Heiman D."/>
            <person name="Howarth C."/>
            <person name="Mehta T."/>
            <person name="Neiman D."/>
            <person name="Pearson M."/>
            <person name="Roberts A."/>
            <person name="Saif S."/>
            <person name="Shea T."/>
            <person name="Shenoy N."/>
            <person name="Sisk P."/>
            <person name="Stolte C."/>
            <person name="Sykes S."/>
            <person name="White J."/>
            <person name="Yandava C."/>
            <person name="Burger G."/>
            <person name="Gray M.W."/>
            <person name="Holland P.W.H."/>
            <person name="King N."/>
            <person name="Lang F.B.F."/>
            <person name="Roger A.J."/>
            <person name="Ruiz-Trillo I."/>
            <person name="Haas B."/>
            <person name="Nusbaum C."/>
            <person name="Birren B."/>
        </authorList>
    </citation>
    <scope>NUCLEOTIDE SEQUENCE [LARGE SCALE GENOMIC DNA]</scope>
    <source>
        <strain evidence="1 2">JP610</strain>
    </source>
</reference>
<keyword evidence="2" id="KW-1185">Reference proteome</keyword>
<dbReference type="AlphaFoldDB" id="A0A0L0FJB1"/>
<organism evidence="1 2">
    <name type="scientific">Sphaeroforma arctica JP610</name>
    <dbReference type="NCBI Taxonomy" id="667725"/>
    <lineage>
        <taxon>Eukaryota</taxon>
        <taxon>Ichthyosporea</taxon>
        <taxon>Ichthyophonida</taxon>
        <taxon>Sphaeroforma</taxon>
    </lineage>
</organism>
<dbReference type="EMBL" id="KQ242933">
    <property type="protein sequence ID" value="KNC76872.1"/>
    <property type="molecule type" value="Genomic_DNA"/>
</dbReference>
<dbReference type="Proteomes" id="UP000054560">
    <property type="component" value="Unassembled WGS sequence"/>
</dbReference>
<evidence type="ECO:0000313" key="1">
    <source>
        <dbReference type="EMBL" id="KNC76872.1"/>
    </source>
</evidence>
<gene>
    <name evidence="1" type="ORF">SARC_10653</name>
</gene>
<proteinExistence type="predicted"/>